<evidence type="ECO:0000256" key="1">
    <source>
        <dbReference type="SAM" id="MobiDB-lite"/>
    </source>
</evidence>
<name>U4L1N4_PYROM</name>
<feature type="compositionally biased region" description="Basic residues" evidence="1">
    <location>
        <begin position="1"/>
        <end position="10"/>
    </location>
</feature>
<organism evidence="2 3">
    <name type="scientific">Pyronema omphalodes (strain CBS 100304)</name>
    <name type="common">Pyronema confluens</name>
    <dbReference type="NCBI Taxonomy" id="1076935"/>
    <lineage>
        <taxon>Eukaryota</taxon>
        <taxon>Fungi</taxon>
        <taxon>Dikarya</taxon>
        <taxon>Ascomycota</taxon>
        <taxon>Pezizomycotina</taxon>
        <taxon>Pezizomycetes</taxon>
        <taxon>Pezizales</taxon>
        <taxon>Pyronemataceae</taxon>
        <taxon>Pyronema</taxon>
    </lineage>
</organism>
<accession>U4L1N4</accession>
<dbReference type="EMBL" id="HF935496">
    <property type="protein sequence ID" value="CCX09802.1"/>
    <property type="molecule type" value="Genomic_DNA"/>
</dbReference>
<feature type="compositionally biased region" description="Acidic residues" evidence="1">
    <location>
        <begin position="15"/>
        <end position="27"/>
    </location>
</feature>
<protein>
    <submittedName>
        <fullName evidence="2">Uncharacterized protein</fullName>
    </submittedName>
</protein>
<reference evidence="2 3" key="1">
    <citation type="journal article" date="2013" name="PLoS Genet.">
        <title>The genome and development-dependent transcriptomes of Pyronema confluens: a window into fungal evolution.</title>
        <authorList>
            <person name="Traeger S."/>
            <person name="Altegoer F."/>
            <person name="Freitag M."/>
            <person name="Gabaldon T."/>
            <person name="Kempken F."/>
            <person name="Kumar A."/>
            <person name="Marcet-Houben M."/>
            <person name="Poggeler S."/>
            <person name="Stajich J.E."/>
            <person name="Nowrousian M."/>
        </authorList>
    </citation>
    <scope>NUCLEOTIDE SEQUENCE [LARGE SCALE GENOMIC DNA]</scope>
    <source>
        <strain evidence="3">CBS 100304</strain>
        <tissue evidence="2">Vegetative mycelium</tissue>
    </source>
</reference>
<evidence type="ECO:0000313" key="2">
    <source>
        <dbReference type="EMBL" id="CCX09802.1"/>
    </source>
</evidence>
<dbReference type="Proteomes" id="UP000018144">
    <property type="component" value="Unassembled WGS sequence"/>
</dbReference>
<dbReference type="AlphaFoldDB" id="U4L1N4"/>
<sequence length="66" mass="7731">MRSSRRTKKKKEVEEREEEEELEEVDSSDSSAENASAFQTVPSSNSTQCYQPEPRNLKKYDHRIKP</sequence>
<feature type="region of interest" description="Disordered" evidence="1">
    <location>
        <begin position="1"/>
        <end position="66"/>
    </location>
</feature>
<keyword evidence="3" id="KW-1185">Reference proteome</keyword>
<gene>
    <name evidence="2" type="ORF">PCON_09395</name>
</gene>
<feature type="compositionally biased region" description="Polar residues" evidence="1">
    <location>
        <begin position="34"/>
        <end position="50"/>
    </location>
</feature>
<proteinExistence type="predicted"/>
<evidence type="ECO:0000313" key="3">
    <source>
        <dbReference type="Proteomes" id="UP000018144"/>
    </source>
</evidence>